<feature type="compositionally biased region" description="Polar residues" evidence="1">
    <location>
        <begin position="234"/>
        <end position="246"/>
    </location>
</feature>
<feature type="compositionally biased region" description="Polar residues" evidence="1">
    <location>
        <begin position="193"/>
        <end position="207"/>
    </location>
</feature>
<gene>
    <name evidence="3" type="ordered locus">Isop_0446</name>
</gene>
<proteinExistence type="predicted"/>
<dbReference type="HOGENOM" id="CLU_573392_0_0_0"/>
<dbReference type="Gene3D" id="2.60.40.1120">
    <property type="entry name" value="Carboxypeptidase-like, regulatory domain"/>
    <property type="match status" value="1"/>
</dbReference>
<dbReference type="InterPro" id="IPR008969">
    <property type="entry name" value="CarboxyPept-like_regulatory"/>
</dbReference>
<protein>
    <recommendedName>
        <fullName evidence="5">Carboxypeptidase regulatory-like domain-containing protein</fullName>
    </recommendedName>
</protein>
<keyword evidence="4" id="KW-1185">Reference proteome</keyword>
<evidence type="ECO:0000256" key="1">
    <source>
        <dbReference type="SAM" id="MobiDB-lite"/>
    </source>
</evidence>
<name>E8QYR5_ISOPI</name>
<accession>E8QYR5</accession>
<evidence type="ECO:0000313" key="3">
    <source>
        <dbReference type="EMBL" id="ADV61041.1"/>
    </source>
</evidence>
<feature type="compositionally biased region" description="Polar residues" evidence="1">
    <location>
        <begin position="333"/>
        <end position="349"/>
    </location>
</feature>
<dbReference type="AlphaFoldDB" id="E8QYR5"/>
<sequence>MRTGKALGWRQVATGLGLALTMAWGAAEAMATGHGLRRGGDIVVGPVETVLVEPSTYVVPTAFVVPATRTTFLPVSTVRYQLVPTTRLVTAPVTTTYVASPTVLVAGQPVRNVFRRLAPTRYDRITTTSGVLIETDPLVVAPTRLVETTSLVLPSSSVVVSEVVSSDSVCCGGTAVVTYGAPIASNETVVITESPSASSTGMASTPTDRSRDRAAQPATTMTPERRNRIANLSRPLNTPQIANDRQSVVAPVAPRIESTPMNTPPPPARTSPPAKSTPEPRSKPSVDSLDDADLPPLPPADDGILDPAPRLESPPPNPATPPERTGESDTVPLPNSSGDATPAASSPKPSTRLEESDPVEIPSLDLPPAVGSGINRRDARKPVVMAILEGRVLNGQTRLPEAGVRVILSDLERKQEDRVVQTDAQGRYLVKLPDGVWNLSAQFDDGRMRNYGDFVVMDGVVTDANGRVYANVVLRR</sequence>
<dbReference type="SUPFAM" id="SSF49464">
    <property type="entry name" value="Carboxypeptidase regulatory domain-like"/>
    <property type="match status" value="1"/>
</dbReference>
<organism evidence="3 4">
    <name type="scientific">Isosphaera pallida (strain ATCC 43644 / DSM 9630 / IS1B)</name>
    <dbReference type="NCBI Taxonomy" id="575540"/>
    <lineage>
        <taxon>Bacteria</taxon>
        <taxon>Pseudomonadati</taxon>
        <taxon>Planctomycetota</taxon>
        <taxon>Planctomycetia</taxon>
        <taxon>Isosphaerales</taxon>
        <taxon>Isosphaeraceae</taxon>
        <taxon>Isosphaera</taxon>
    </lineage>
</organism>
<dbReference type="EMBL" id="CP002353">
    <property type="protein sequence ID" value="ADV61041.1"/>
    <property type="molecule type" value="Genomic_DNA"/>
</dbReference>
<evidence type="ECO:0000256" key="2">
    <source>
        <dbReference type="SAM" id="SignalP"/>
    </source>
</evidence>
<feature type="signal peptide" evidence="2">
    <location>
        <begin position="1"/>
        <end position="26"/>
    </location>
</feature>
<dbReference type="STRING" id="575540.Isop_0446"/>
<feature type="region of interest" description="Disordered" evidence="1">
    <location>
        <begin position="193"/>
        <end position="375"/>
    </location>
</feature>
<evidence type="ECO:0008006" key="5">
    <source>
        <dbReference type="Google" id="ProtNLM"/>
    </source>
</evidence>
<reference key="1">
    <citation type="submission" date="2010-11" db="EMBL/GenBank/DDBJ databases">
        <title>The complete sequence of chromosome of Isophaera pallida ATCC 43644.</title>
        <authorList>
            <consortium name="US DOE Joint Genome Institute (JGI-PGF)"/>
            <person name="Lucas S."/>
            <person name="Copeland A."/>
            <person name="Lapidus A."/>
            <person name="Bruce D."/>
            <person name="Goodwin L."/>
            <person name="Pitluck S."/>
            <person name="Kyrpides N."/>
            <person name="Mavromatis K."/>
            <person name="Pagani I."/>
            <person name="Ivanova N."/>
            <person name="Saunders E."/>
            <person name="Brettin T."/>
            <person name="Detter J.C."/>
            <person name="Han C."/>
            <person name="Tapia R."/>
            <person name="Land M."/>
            <person name="Hauser L."/>
            <person name="Markowitz V."/>
            <person name="Cheng J.-F."/>
            <person name="Hugenholtz P."/>
            <person name="Woyke T."/>
            <person name="Wu D."/>
            <person name="Eisen J.A."/>
        </authorList>
    </citation>
    <scope>NUCLEOTIDE SEQUENCE</scope>
    <source>
        <strain>ATCC 43644</strain>
    </source>
</reference>
<dbReference type="KEGG" id="ipa:Isop_0446"/>
<dbReference type="Proteomes" id="UP000008631">
    <property type="component" value="Chromosome"/>
</dbReference>
<evidence type="ECO:0000313" key="4">
    <source>
        <dbReference type="Proteomes" id="UP000008631"/>
    </source>
</evidence>
<feature type="chain" id="PRO_5003226321" description="Carboxypeptidase regulatory-like domain-containing protein" evidence="2">
    <location>
        <begin position="27"/>
        <end position="476"/>
    </location>
</feature>
<dbReference type="InParanoid" id="E8QYR5"/>
<keyword evidence="2" id="KW-0732">Signal</keyword>
<dbReference type="eggNOG" id="ENOG502ZICP">
    <property type="taxonomic scope" value="Bacteria"/>
</dbReference>
<feature type="compositionally biased region" description="Pro residues" evidence="1">
    <location>
        <begin position="312"/>
        <end position="321"/>
    </location>
</feature>
<reference evidence="3 4" key="2">
    <citation type="journal article" date="2011" name="Stand. Genomic Sci.">
        <title>Complete genome sequence of Isosphaera pallida type strain (IS1B).</title>
        <authorList>
            <consortium name="US DOE Joint Genome Institute (JGI-PGF)"/>
            <person name="Goker M."/>
            <person name="Cleland D."/>
            <person name="Saunders E."/>
            <person name="Lapidus A."/>
            <person name="Nolan M."/>
            <person name="Lucas S."/>
            <person name="Hammon N."/>
            <person name="Deshpande S."/>
            <person name="Cheng J.F."/>
            <person name="Tapia R."/>
            <person name="Han C."/>
            <person name="Goodwin L."/>
            <person name="Pitluck S."/>
            <person name="Liolios K."/>
            <person name="Pagani I."/>
            <person name="Ivanova N."/>
            <person name="Mavromatis K."/>
            <person name="Pati A."/>
            <person name="Chen A."/>
            <person name="Palaniappan K."/>
            <person name="Land M."/>
            <person name="Hauser L."/>
            <person name="Chang Y.J."/>
            <person name="Jeffries C.D."/>
            <person name="Detter J.C."/>
            <person name="Beck B."/>
            <person name="Woyke T."/>
            <person name="Bristow J."/>
            <person name="Eisen J.A."/>
            <person name="Markowitz V."/>
            <person name="Hugenholtz P."/>
            <person name="Kyrpides N.C."/>
            <person name="Klenk H.P."/>
        </authorList>
    </citation>
    <scope>NUCLEOTIDE SEQUENCE [LARGE SCALE GENOMIC DNA]</scope>
    <source>
        <strain evidence="4">ATCC 43644 / DSM 9630 / IS1B</strain>
    </source>
</reference>